<organism evidence="2 3">
    <name type="scientific">Eumeta variegata</name>
    <name type="common">Bagworm moth</name>
    <name type="synonym">Eumeta japonica</name>
    <dbReference type="NCBI Taxonomy" id="151549"/>
    <lineage>
        <taxon>Eukaryota</taxon>
        <taxon>Metazoa</taxon>
        <taxon>Ecdysozoa</taxon>
        <taxon>Arthropoda</taxon>
        <taxon>Hexapoda</taxon>
        <taxon>Insecta</taxon>
        <taxon>Pterygota</taxon>
        <taxon>Neoptera</taxon>
        <taxon>Endopterygota</taxon>
        <taxon>Lepidoptera</taxon>
        <taxon>Glossata</taxon>
        <taxon>Ditrysia</taxon>
        <taxon>Tineoidea</taxon>
        <taxon>Psychidae</taxon>
        <taxon>Oiketicinae</taxon>
        <taxon>Eumeta</taxon>
    </lineage>
</organism>
<reference evidence="2 3" key="1">
    <citation type="journal article" date="2019" name="Commun. Biol.">
        <title>The bagworm genome reveals a unique fibroin gene that provides high tensile strength.</title>
        <authorList>
            <person name="Kono N."/>
            <person name="Nakamura H."/>
            <person name="Ohtoshi R."/>
            <person name="Tomita M."/>
            <person name="Numata K."/>
            <person name="Arakawa K."/>
        </authorList>
    </citation>
    <scope>NUCLEOTIDE SEQUENCE [LARGE SCALE GENOMIC DNA]</scope>
</reference>
<dbReference type="Proteomes" id="UP000299102">
    <property type="component" value="Unassembled WGS sequence"/>
</dbReference>
<comment type="caution">
    <text evidence="2">The sequence shown here is derived from an EMBL/GenBank/DDBJ whole genome shotgun (WGS) entry which is preliminary data.</text>
</comment>
<feature type="compositionally biased region" description="Basic and acidic residues" evidence="1">
    <location>
        <begin position="81"/>
        <end position="94"/>
    </location>
</feature>
<evidence type="ECO:0000313" key="3">
    <source>
        <dbReference type="Proteomes" id="UP000299102"/>
    </source>
</evidence>
<proteinExistence type="predicted"/>
<keyword evidence="3" id="KW-1185">Reference proteome</keyword>
<name>A0A4C1WXY5_EUMVA</name>
<protein>
    <submittedName>
        <fullName evidence="2">Uncharacterized protein</fullName>
    </submittedName>
</protein>
<feature type="region of interest" description="Disordered" evidence="1">
    <location>
        <begin position="49"/>
        <end position="94"/>
    </location>
</feature>
<dbReference type="AlphaFoldDB" id="A0A4C1WXY5"/>
<gene>
    <name evidence="2" type="ORF">EVAR_23575_1</name>
</gene>
<sequence length="94" mass="10803">MLEKTCTSINVFLYNYLQELEIDIEKENDIEIESDSVIRKEGAPRWNKTRDRIGTSCETGTATAREPCRSQAAGERGNNSVDREFRLDNEMTEL</sequence>
<accession>A0A4C1WXY5</accession>
<dbReference type="EMBL" id="BGZK01000677">
    <property type="protein sequence ID" value="GBP55763.1"/>
    <property type="molecule type" value="Genomic_DNA"/>
</dbReference>
<evidence type="ECO:0000313" key="2">
    <source>
        <dbReference type="EMBL" id="GBP55763.1"/>
    </source>
</evidence>
<evidence type="ECO:0000256" key="1">
    <source>
        <dbReference type="SAM" id="MobiDB-lite"/>
    </source>
</evidence>